<evidence type="ECO:0000256" key="1">
    <source>
        <dbReference type="ARBA" id="ARBA00022614"/>
    </source>
</evidence>
<dbReference type="InterPro" id="IPR041118">
    <property type="entry name" value="Rx_N"/>
</dbReference>
<dbReference type="SUPFAM" id="SSF52058">
    <property type="entry name" value="L domain-like"/>
    <property type="match status" value="2"/>
</dbReference>
<dbReference type="InterPro" id="IPR042197">
    <property type="entry name" value="Apaf_helical"/>
</dbReference>
<dbReference type="InterPro" id="IPR002182">
    <property type="entry name" value="NB-ARC"/>
</dbReference>
<keyword evidence="5" id="KW-0067">ATP-binding</keyword>
<dbReference type="InterPro" id="IPR058922">
    <property type="entry name" value="WHD_DRP"/>
</dbReference>
<dbReference type="SMART" id="SM00367">
    <property type="entry name" value="LRR_CC"/>
    <property type="match status" value="6"/>
</dbReference>
<feature type="domain" description="Disease resistance protein winged helix" evidence="9">
    <location>
        <begin position="434"/>
        <end position="506"/>
    </location>
</feature>
<keyword evidence="1" id="KW-0433">Leucine-rich repeat</keyword>
<reference evidence="12" key="1">
    <citation type="submission" date="2018-02" db="EMBL/GenBank/DDBJ databases">
        <authorList>
            <person name="Cohen D.B."/>
            <person name="Kent A.D."/>
        </authorList>
    </citation>
    <scope>NUCLEOTIDE SEQUENCE</scope>
</reference>
<dbReference type="Pfam" id="PF23559">
    <property type="entry name" value="WHD_DRP"/>
    <property type="match status" value="1"/>
</dbReference>
<dbReference type="InterPro" id="IPR001611">
    <property type="entry name" value="Leu-rich_rpt"/>
</dbReference>
<dbReference type="PANTHER" id="PTHR36766">
    <property type="entry name" value="PLANT BROAD-SPECTRUM MILDEW RESISTANCE PROTEIN RPW8"/>
    <property type="match status" value="1"/>
</dbReference>
<dbReference type="Gene3D" id="3.40.50.300">
    <property type="entry name" value="P-loop containing nucleotide triphosphate hydrolases"/>
    <property type="match status" value="1"/>
</dbReference>
<dbReference type="Pfam" id="PF23247">
    <property type="entry name" value="LRR_RPS2"/>
    <property type="match status" value="1"/>
</dbReference>
<dbReference type="Pfam" id="PF23598">
    <property type="entry name" value="LRR_14"/>
    <property type="match status" value="1"/>
</dbReference>
<keyword evidence="2" id="KW-0677">Repeat</keyword>
<proteinExistence type="predicted"/>
<gene>
    <name evidence="12" type="ORF">FSB_LOCUS58328</name>
</gene>
<dbReference type="Pfam" id="PF00931">
    <property type="entry name" value="NB-ARC"/>
    <property type="match status" value="1"/>
</dbReference>
<dbReference type="Pfam" id="PF18052">
    <property type="entry name" value="Rx_N"/>
    <property type="match status" value="1"/>
</dbReference>
<evidence type="ECO:0000259" key="8">
    <source>
        <dbReference type="Pfam" id="PF23247"/>
    </source>
</evidence>
<dbReference type="Gene3D" id="1.20.5.4130">
    <property type="match status" value="1"/>
</dbReference>
<dbReference type="CDD" id="cd14798">
    <property type="entry name" value="RX-CC_like"/>
    <property type="match status" value="1"/>
</dbReference>
<dbReference type="GO" id="GO:0006952">
    <property type="term" value="P:defense response"/>
    <property type="evidence" value="ECO:0007669"/>
    <property type="project" value="UniProtKB-KW"/>
</dbReference>
<dbReference type="GO" id="GO:0043531">
    <property type="term" value="F:ADP binding"/>
    <property type="evidence" value="ECO:0007669"/>
    <property type="project" value="InterPro"/>
</dbReference>
<dbReference type="SUPFAM" id="SSF52540">
    <property type="entry name" value="P-loop containing nucleoside triphosphate hydrolases"/>
    <property type="match status" value="1"/>
</dbReference>
<dbReference type="EMBL" id="OIVN01006317">
    <property type="protein sequence ID" value="SPD30446.1"/>
    <property type="molecule type" value="Genomic_DNA"/>
</dbReference>
<dbReference type="GO" id="GO:0051707">
    <property type="term" value="P:response to other organism"/>
    <property type="evidence" value="ECO:0007669"/>
    <property type="project" value="UniProtKB-ARBA"/>
</dbReference>
<evidence type="ECO:0000259" key="11">
    <source>
        <dbReference type="Pfam" id="PF25019"/>
    </source>
</evidence>
<dbReference type="InterPro" id="IPR032675">
    <property type="entry name" value="LRR_dom_sf"/>
</dbReference>
<evidence type="ECO:0000256" key="3">
    <source>
        <dbReference type="ARBA" id="ARBA00022741"/>
    </source>
</evidence>
<dbReference type="InterPro" id="IPR055414">
    <property type="entry name" value="LRR_R13L4/SHOC2-like"/>
</dbReference>
<dbReference type="PANTHER" id="PTHR36766:SF38">
    <property type="entry name" value="DISEASE RESISTANCE PROTEIN RGA3"/>
    <property type="match status" value="1"/>
</dbReference>
<evidence type="ECO:0000256" key="2">
    <source>
        <dbReference type="ARBA" id="ARBA00022737"/>
    </source>
</evidence>
<dbReference type="FunFam" id="1.10.10.10:FF:000322">
    <property type="entry name" value="Probable disease resistance protein At1g63360"/>
    <property type="match status" value="1"/>
</dbReference>
<accession>A0A2N9IYN2</accession>
<feature type="domain" description="Disease resistance N-terminal" evidence="7">
    <location>
        <begin position="11"/>
        <end position="107"/>
    </location>
</feature>
<feature type="domain" description="R13L1/DRL21-like LRR repeat region" evidence="11">
    <location>
        <begin position="697"/>
        <end position="822"/>
    </location>
</feature>
<protein>
    <recommendedName>
        <fullName evidence="13">NB-ARC domain-containing protein</fullName>
    </recommendedName>
</protein>
<evidence type="ECO:0008006" key="13">
    <source>
        <dbReference type="Google" id="ProtNLM"/>
    </source>
</evidence>
<dbReference type="InterPro" id="IPR006553">
    <property type="entry name" value="Leu-rich_rpt_Cys-con_subtyp"/>
</dbReference>
<dbReference type="InterPro" id="IPR036388">
    <property type="entry name" value="WH-like_DNA-bd_sf"/>
</dbReference>
<dbReference type="Gene3D" id="3.80.10.10">
    <property type="entry name" value="Ribonuclease Inhibitor"/>
    <property type="match status" value="4"/>
</dbReference>
<dbReference type="GO" id="GO:0005524">
    <property type="term" value="F:ATP binding"/>
    <property type="evidence" value="ECO:0007669"/>
    <property type="project" value="UniProtKB-KW"/>
</dbReference>
<evidence type="ECO:0000259" key="7">
    <source>
        <dbReference type="Pfam" id="PF18052"/>
    </source>
</evidence>
<feature type="domain" description="Disease resistance protein At4g27190-like leucine-rich repeats" evidence="8">
    <location>
        <begin position="975"/>
        <end position="1112"/>
    </location>
</feature>
<dbReference type="InterPro" id="IPR056789">
    <property type="entry name" value="LRR_R13L1-DRL21"/>
</dbReference>
<dbReference type="InterPro" id="IPR038005">
    <property type="entry name" value="RX-like_CC"/>
</dbReference>
<dbReference type="PRINTS" id="PR00364">
    <property type="entry name" value="DISEASERSIST"/>
</dbReference>
<evidence type="ECO:0000256" key="5">
    <source>
        <dbReference type="ARBA" id="ARBA00022840"/>
    </source>
</evidence>
<organism evidence="12">
    <name type="scientific">Fagus sylvatica</name>
    <name type="common">Beechnut</name>
    <dbReference type="NCBI Taxonomy" id="28930"/>
    <lineage>
        <taxon>Eukaryota</taxon>
        <taxon>Viridiplantae</taxon>
        <taxon>Streptophyta</taxon>
        <taxon>Embryophyta</taxon>
        <taxon>Tracheophyta</taxon>
        <taxon>Spermatophyta</taxon>
        <taxon>Magnoliopsida</taxon>
        <taxon>eudicotyledons</taxon>
        <taxon>Gunneridae</taxon>
        <taxon>Pentapetalae</taxon>
        <taxon>rosids</taxon>
        <taxon>fabids</taxon>
        <taxon>Fagales</taxon>
        <taxon>Fagaceae</taxon>
        <taxon>Fagus</taxon>
    </lineage>
</organism>
<dbReference type="FunFam" id="3.40.50.300:FF:001091">
    <property type="entry name" value="Probable disease resistance protein At1g61300"/>
    <property type="match status" value="1"/>
</dbReference>
<dbReference type="Pfam" id="PF13855">
    <property type="entry name" value="LRR_8"/>
    <property type="match status" value="1"/>
</dbReference>
<feature type="domain" description="Disease resistance R13L4/SHOC-2-like LRR" evidence="10">
    <location>
        <begin position="1119"/>
        <end position="1207"/>
    </location>
</feature>
<dbReference type="Gene3D" id="1.10.8.430">
    <property type="entry name" value="Helical domain of apoptotic protease-activating factors"/>
    <property type="match status" value="1"/>
</dbReference>
<evidence type="ECO:0000259" key="10">
    <source>
        <dbReference type="Pfam" id="PF23598"/>
    </source>
</evidence>
<evidence type="ECO:0000313" key="12">
    <source>
        <dbReference type="EMBL" id="SPD30446.1"/>
    </source>
</evidence>
<sequence length="1237" mass="140904">MAEAIPFDLAKKVIERLGSMAVEEIGAIWGVKDELKKLKETVSTIQAVLQDAEEKQEQELYGMKNQVRDWLMKLKDLAYDADDVMSAFSTEDLQRSVMGGGKMTKKVCTFFSSSNQLAFRHKMANKIQAIREKLDAIANDRTKLHLVERPLQTRVVTRERNQTHSYIREEEVIGRENEKKTIIDMLLNTDEEENVSFISIVGIGGLGKTTLAQYVFNDEKVKTYFDLKMWVCVSDVFDVKAIAKKIIRCATDKKVENLEMEQVQNKLRESLNQKKYLLVLDDVWNEDKERWSDLKKLLMGGSKGSKVVITTRIKLVAKITCKISPIFLEGLSKYQSWSLLKQMAFETGQKTIDPKLKAIGMDILEKCYGVPLAIKTIGRMLLFKETEEDWLYIKDKELTSVTQGEKDNSILPILKLSYDHLPSHLKCCFAYCSLFPKDYEISRLTLIQLWIAQGFVQPPNEKLQLEDVANEYCMDLLWRSFFQEAKEDNFGNIISFKMHDLIHDIAQLVSRFECTYVDSNEKVVNDTVRHLSFPSLSVLEDDLSSFVKAKKIRTFFIFDYGFLQEESTLKKLISSFRCLRVLDLSGLKIVPVPNSIHKLTHLKYLDLSSNYFIKVLPSSIVRLVNLQTLKLSRCLELKELPRDIQKLISLKHLEIDGCESLTHMPCGIGQLTSLQTLPLFVVSKDLKASSSKHCGRLAELNKLNNLRGELSIKNLAWVRDATSEAKIVNLKEKRHLRSLELSWDSEDNNDTYVSYDENLLEGLQPHHTLKELKVKGYRGVSFPSWLPLMTSLVELKISNSMCQHLPPLCQLPSLRELSLEKMTGLEYITNQEITDELSASTTFFPSLKSLRLSRCPNLKGWWRRDIVDAATTTSISSDQYQQHISLPSFPCLSYLDIWNCNNLTCMPLFPYLEENLELINTSFKPLQETMAMTMNMSATSSLPSSSSSSPPLSKLKSLTLKGIQDVESLPEELLQNLASLESLTIRECPRLKSLPRFMQYLTSLKGLYIGSCKELDLFNEESDDDLQCVTTLRKLWISVDHRLITLPKWIDNVTPLQSLYILFCPNLTSLPEGIGNLTSLQSLQIYNCPNLTSLLEGISNLTSLQSLEIFFCHNLTSLLEGIGNLTSLQSLEIFFCHNLTSLPEGIGNLTSLQSLRISSCHNLTSLPEGIGKLTSLQSLLISSCPNLTSLPEGIGNLTSLQTLFISNCPHFMEISQERIGEDWHRIAHIPEFHYWDY</sequence>
<evidence type="ECO:0000256" key="4">
    <source>
        <dbReference type="ARBA" id="ARBA00022821"/>
    </source>
</evidence>
<dbReference type="AlphaFoldDB" id="A0A2N9IYN2"/>
<dbReference type="InterPro" id="IPR027417">
    <property type="entry name" value="P-loop_NTPase"/>
</dbReference>
<keyword evidence="3" id="KW-0547">Nucleotide-binding</keyword>
<dbReference type="Gene3D" id="1.10.10.10">
    <property type="entry name" value="Winged helix-like DNA-binding domain superfamily/Winged helix DNA-binding domain"/>
    <property type="match status" value="1"/>
</dbReference>
<name>A0A2N9IYN2_FAGSY</name>
<feature type="domain" description="NB-ARC" evidence="6">
    <location>
        <begin position="176"/>
        <end position="347"/>
    </location>
</feature>
<dbReference type="InterPro" id="IPR057135">
    <property type="entry name" value="At4g27190-like_LRR"/>
</dbReference>
<keyword evidence="4" id="KW-0611">Plant defense</keyword>
<evidence type="ECO:0000259" key="9">
    <source>
        <dbReference type="Pfam" id="PF23559"/>
    </source>
</evidence>
<dbReference type="Pfam" id="PF25019">
    <property type="entry name" value="LRR_R13L1-DRL21"/>
    <property type="match status" value="1"/>
</dbReference>
<evidence type="ECO:0000259" key="6">
    <source>
        <dbReference type="Pfam" id="PF00931"/>
    </source>
</evidence>